<dbReference type="AlphaFoldDB" id="A0A8A1M2E5"/>
<sequence length="149" mass="16811">MRHLQYSTTGTVTDIVKWMAPIRFMCSGHHASQFGRGGCNGVPLIASISCKLKTGNGISLCVPAKSEKFYGYQYISQISHRDPERLGNHERIEMNYSKFMNVHTILERELRARKGRLLVTVAAHDNVRDSVRCCVLQNLSRPGRALPRP</sequence>
<protein>
    <submittedName>
        <fullName evidence="1">Uncharacterized protein</fullName>
    </submittedName>
</protein>
<name>A0A8A1M2E5_AJECA</name>
<reference evidence="1" key="1">
    <citation type="submission" date="2021-01" db="EMBL/GenBank/DDBJ databases">
        <title>Chromosome-level genome assembly of a human fungal pathogen reveals clustering of transcriptionally co-regulated genes.</title>
        <authorList>
            <person name="Voorhies M."/>
            <person name="Cohen S."/>
            <person name="Shea T.P."/>
            <person name="Petrus S."/>
            <person name="Munoz J.F."/>
            <person name="Poplawski S."/>
            <person name="Goldman W.E."/>
            <person name="Michael T."/>
            <person name="Cuomo C.A."/>
            <person name="Sil A."/>
            <person name="Beyhan S."/>
        </authorList>
    </citation>
    <scope>NUCLEOTIDE SEQUENCE</scope>
    <source>
        <strain evidence="1">WU24</strain>
    </source>
</reference>
<dbReference type="Proteomes" id="UP000663671">
    <property type="component" value="Chromosome 2"/>
</dbReference>
<evidence type="ECO:0000313" key="1">
    <source>
        <dbReference type="EMBL" id="QSS58933.1"/>
    </source>
</evidence>
<gene>
    <name evidence="1" type="ORF">I7I51_08363</name>
</gene>
<dbReference type="EMBL" id="CP069109">
    <property type="protein sequence ID" value="QSS58933.1"/>
    <property type="molecule type" value="Genomic_DNA"/>
</dbReference>
<dbReference type="VEuPathDB" id="FungiDB:I7I51_08363"/>
<organism evidence="1 2">
    <name type="scientific">Ajellomyces capsulatus</name>
    <name type="common">Darling's disease fungus</name>
    <name type="synonym">Histoplasma capsulatum</name>
    <dbReference type="NCBI Taxonomy" id="5037"/>
    <lineage>
        <taxon>Eukaryota</taxon>
        <taxon>Fungi</taxon>
        <taxon>Dikarya</taxon>
        <taxon>Ascomycota</taxon>
        <taxon>Pezizomycotina</taxon>
        <taxon>Eurotiomycetes</taxon>
        <taxon>Eurotiomycetidae</taxon>
        <taxon>Onygenales</taxon>
        <taxon>Ajellomycetaceae</taxon>
        <taxon>Histoplasma</taxon>
    </lineage>
</organism>
<proteinExistence type="predicted"/>
<evidence type="ECO:0000313" key="2">
    <source>
        <dbReference type="Proteomes" id="UP000663671"/>
    </source>
</evidence>
<accession>A0A8A1M2E5</accession>